<feature type="site" description="Cleavage; by autolysis" evidence="10">
    <location>
        <begin position="183"/>
        <end position="184"/>
    </location>
</feature>
<feature type="site" description="Involved in the stabilization of negative charge on the oxyanion by the formation of the oxyanion hole" evidence="10">
    <location>
        <position position="112"/>
    </location>
</feature>
<comment type="pathway">
    <text evidence="10">Amino-acid biosynthesis; L-arginine biosynthesis; N(2)-acetyl-L-ornithine from L-glutamate: step 1/4.</text>
</comment>
<evidence type="ECO:0000256" key="7">
    <source>
        <dbReference type="ARBA" id="ARBA00023268"/>
    </source>
</evidence>
<dbReference type="OrthoDB" id="9804242at2"/>
<comment type="subunit">
    <text evidence="2 10">Heterotetramer of two alpha and two beta chains.</text>
</comment>
<proteinExistence type="inferred from homology"/>
<dbReference type="PANTHER" id="PTHR23100:SF0">
    <property type="entry name" value="ARGININE BIOSYNTHESIS BIFUNCTIONAL PROTEIN ARGJ, MITOCHONDRIAL"/>
    <property type="match status" value="1"/>
</dbReference>
<feature type="active site" description="Nucleophile" evidence="10">
    <location>
        <position position="184"/>
    </location>
</feature>
<dbReference type="InterPro" id="IPR042195">
    <property type="entry name" value="ArgJ_beta_C"/>
</dbReference>
<evidence type="ECO:0000256" key="2">
    <source>
        <dbReference type="ARBA" id="ARBA00011475"/>
    </source>
</evidence>
<accession>A0A1E5KVR7</accession>
<keyword evidence="8 10" id="KW-0012">Acyltransferase</keyword>
<feature type="binding site" evidence="10">
    <location>
        <position position="270"/>
    </location>
    <ligand>
        <name>substrate</name>
    </ligand>
</feature>
<evidence type="ECO:0000256" key="4">
    <source>
        <dbReference type="ARBA" id="ARBA00022605"/>
    </source>
</evidence>
<evidence type="ECO:0000256" key="6">
    <source>
        <dbReference type="ARBA" id="ARBA00022813"/>
    </source>
</evidence>
<comment type="subcellular location">
    <subcellularLocation>
        <location evidence="10">Cytoplasm</location>
    </subcellularLocation>
</comment>
<dbReference type="EC" id="2.3.1.1" evidence="10"/>
<dbReference type="HAMAP" id="MF_01106">
    <property type="entry name" value="ArgJ"/>
    <property type="match status" value="1"/>
</dbReference>
<evidence type="ECO:0000256" key="9">
    <source>
        <dbReference type="ARBA" id="ARBA00049439"/>
    </source>
</evidence>
<comment type="catalytic activity">
    <reaction evidence="9 10">
        <text>N(2)-acetyl-L-ornithine + L-glutamate = N-acetyl-L-glutamate + L-ornithine</text>
        <dbReference type="Rhea" id="RHEA:15349"/>
        <dbReference type="ChEBI" id="CHEBI:29985"/>
        <dbReference type="ChEBI" id="CHEBI:44337"/>
        <dbReference type="ChEBI" id="CHEBI:46911"/>
        <dbReference type="ChEBI" id="CHEBI:57805"/>
        <dbReference type="EC" id="2.3.1.35"/>
    </reaction>
</comment>
<keyword evidence="12" id="KW-1185">Reference proteome</keyword>
<dbReference type="GO" id="GO:0006526">
    <property type="term" value="P:L-arginine biosynthetic process"/>
    <property type="evidence" value="ECO:0007669"/>
    <property type="project" value="UniProtKB-UniRule"/>
</dbReference>
<dbReference type="GO" id="GO:0004042">
    <property type="term" value="F:L-glutamate N-acetyltransferase activity"/>
    <property type="evidence" value="ECO:0007669"/>
    <property type="project" value="UniProtKB-UniRule"/>
</dbReference>
<keyword evidence="10" id="KW-0963">Cytoplasm</keyword>
<keyword evidence="4 10" id="KW-0028">Amino-acid biosynthesis</keyword>
<dbReference type="EC" id="2.3.1.35" evidence="10"/>
<comment type="catalytic activity">
    <reaction evidence="10">
        <text>L-glutamate + acetyl-CoA = N-acetyl-L-glutamate + CoA + H(+)</text>
        <dbReference type="Rhea" id="RHEA:24292"/>
        <dbReference type="ChEBI" id="CHEBI:15378"/>
        <dbReference type="ChEBI" id="CHEBI:29985"/>
        <dbReference type="ChEBI" id="CHEBI:44337"/>
        <dbReference type="ChEBI" id="CHEBI:57287"/>
        <dbReference type="ChEBI" id="CHEBI:57288"/>
        <dbReference type="EC" id="2.3.1.1"/>
    </reaction>
</comment>
<evidence type="ECO:0000256" key="10">
    <source>
        <dbReference type="HAMAP-Rule" id="MF_01106"/>
    </source>
</evidence>
<dbReference type="InterPro" id="IPR016117">
    <property type="entry name" value="ArgJ-like_dom_sf"/>
</dbReference>
<dbReference type="PANTHER" id="PTHR23100">
    <property type="entry name" value="ARGININE BIOSYNTHESIS BIFUNCTIONAL PROTEIN ARGJ"/>
    <property type="match status" value="1"/>
</dbReference>
<dbReference type="STRING" id="762845.BCR26_15115"/>
<gene>
    <name evidence="10" type="primary">argJ</name>
    <name evidence="11" type="ORF">BCR26_15115</name>
</gene>
<feature type="binding site" evidence="10">
    <location>
        <position position="397"/>
    </location>
    <ligand>
        <name>substrate</name>
    </ligand>
</feature>
<sequence length="397" mass="42613">MKIIEGTIASPKGFLADGKHCGLKKRKKDIGFIYSNVPAQAAAVFTTNKIQAAPITVTKQAIQSGTLQAIVVNSGNANACTGKVGIEDAFTIQKIAAKKLAINQEDVAVASTGIIGQMLPMTIVAEGLDSLDQKRGDPFAFHEAILTTDTFTKQIVVEGLIDGKLVTVAGVAKGSGMIHPNMATMLSFITTDATISSELLQTLLKEQTEITFNQITVDGDTSTNDMVIVMANGASEIAEIKKETTAYQTFEEMFHFVSETLAKMIAQDGEGATKLIEVEVINGKDALSARMAAKKVVGSSLVKTAIFGEDPNWGRIICAVGYSGAEVNPDTIDIFLGKIQVLKNSQPQNFDQEKMKQVLKQKIIKIVVDLKIGKATGMAWGCDLTYKYVEINGLYHT</sequence>
<dbReference type="Gene3D" id="3.60.70.12">
    <property type="entry name" value="L-amino peptidase D-ALA esterase/amidase"/>
    <property type="match status" value="1"/>
</dbReference>
<feature type="binding site" evidence="10">
    <location>
        <position position="392"/>
    </location>
    <ligand>
        <name>substrate</name>
    </ligand>
</feature>
<feature type="binding site" evidence="10">
    <location>
        <position position="173"/>
    </location>
    <ligand>
        <name>substrate</name>
    </ligand>
</feature>
<dbReference type="GO" id="GO:0005737">
    <property type="term" value="C:cytoplasm"/>
    <property type="evidence" value="ECO:0007669"/>
    <property type="project" value="UniProtKB-SubCell"/>
</dbReference>
<feature type="chain" id="PRO_5023361247" description="Arginine biosynthesis bifunctional protein ArgJ alpha chain" evidence="10">
    <location>
        <begin position="1"/>
        <end position="183"/>
    </location>
</feature>
<evidence type="ECO:0000256" key="3">
    <source>
        <dbReference type="ARBA" id="ARBA00022571"/>
    </source>
</evidence>
<feature type="chain" id="PRO_5023361248" description="Arginine biosynthesis bifunctional protein ArgJ beta chain" evidence="10">
    <location>
        <begin position="184"/>
        <end position="397"/>
    </location>
</feature>
<comment type="caution">
    <text evidence="11">The sequence shown here is derived from an EMBL/GenBank/DDBJ whole genome shotgun (WGS) entry which is preliminary data.</text>
</comment>
<dbReference type="CDD" id="cd02152">
    <property type="entry name" value="OAT"/>
    <property type="match status" value="1"/>
</dbReference>
<evidence type="ECO:0000256" key="8">
    <source>
        <dbReference type="ARBA" id="ARBA00023315"/>
    </source>
</evidence>
<name>A0A1E5KVR7_9ENTE</name>
<dbReference type="Gene3D" id="3.10.20.340">
    <property type="entry name" value="ArgJ beta chain, C-terminal domain"/>
    <property type="match status" value="1"/>
</dbReference>
<evidence type="ECO:0000256" key="5">
    <source>
        <dbReference type="ARBA" id="ARBA00022679"/>
    </source>
</evidence>
<keyword evidence="3 10" id="KW-0055">Arginine biosynthesis</keyword>
<dbReference type="EMBL" id="MIEK01000032">
    <property type="protein sequence ID" value="OEH81972.1"/>
    <property type="molecule type" value="Genomic_DNA"/>
</dbReference>
<evidence type="ECO:0000313" key="11">
    <source>
        <dbReference type="EMBL" id="OEH81972.1"/>
    </source>
</evidence>
<dbReference type="UniPathway" id="UPA00068">
    <property type="reaction ID" value="UER00106"/>
</dbReference>
<feature type="site" description="Involved in the stabilization of negative charge on the oxyanion by the formation of the oxyanion hole" evidence="10">
    <location>
        <position position="113"/>
    </location>
</feature>
<comment type="similarity">
    <text evidence="1 10">Belongs to the ArgJ family.</text>
</comment>
<evidence type="ECO:0000313" key="12">
    <source>
        <dbReference type="Proteomes" id="UP000095256"/>
    </source>
</evidence>
<evidence type="ECO:0000256" key="1">
    <source>
        <dbReference type="ARBA" id="ARBA00006774"/>
    </source>
</evidence>
<organism evidence="11 12">
    <name type="scientific">Enterococcus rivorum</name>
    <dbReference type="NCBI Taxonomy" id="762845"/>
    <lineage>
        <taxon>Bacteria</taxon>
        <taxon>Bacillati</taxon>
        <taxon>Bacillota</taxon>
        <taxon>Bacilli</taxon>
        <taxon>Lactobacillales</taxon>
        <taxon>Enterococcaceae</taxon>
        <taxon>Enterococcus</taxon>
    </lineage>
</organism>
<dbReference type="SUPFAM" id="SSF56266">
    <property type="entry name" value="DmpA/ArgJ-like"/>
    <property type="match status" value="1"/>
</dbReference>
<dbReference type="RefSeq" id="WP_069699046.1">
    <property type="nucleotide sequence ID" value="NZ_JAGGMA010000014.1"/>
</dbReference>
<protein>
    <recommendedName>
        <fullName evidence="10">Arginine biosynthesis bifunctional protein ArgJ</fullName>
    </recommendedName>
    <domain>
        <recommendedName>
            <fullName evidence="10">Glutamate N-acetyltransferase</fullName>
            <ecNumber evidence="10">2.3.1.35</ecNumber>
        </recommendedName>
        <alternativeName>
            <fullName evidence="10">Ornithine acetyltransferase</fullName>
            <shortName evidence="10">OATase</shortName>
        </alternativeName>
        <alternativeName>
            <fullName evidence="10">Ornithine transacetylase</fullName>
        </alternativeName>
    </domain>
    <domain>
        <recommendedName>
            <fullName evidence="10">Amino-acid acetyltransferase</fullName>
            <ecNumber evidence="10">2.3.1.1</ecNumber>
        </recommendedName>
        <alternativeName>
            <fullName evidence="10">N-acetylglutamate synthase</fullName>
            <shortName evidence="10">AGSase</shortName>
        </alternativeName>
    </domain>
    <component>
        <recommendedName>
            <fullName evidence="10">Arginine biosynthesis bifunctional protein ArgJ alpha chain</fullName>
        </recommendedName>
    </component>
    <component>
        <recommendedName>
            <fullName evidence="10">Arginine biosynthesis bifunctional protein ArgJ beta chain</fullName>
        </recommendedName>
    </component>
</protein>
<feature type="binding site" evidence="10">
    <location>
        <position position="184"/>
    </location>
    <ligand>
        <name>substrate</name>
    </ligand>
</feature>
<dbReference type="FunFam" id="3.10.20.340:FF:000001">
    <property type="entry name" value="Arginine biosynthesis bifunctional protein ArgJ, chloroplastic"/>
    <property type="match status" value="1"/>
</dbReference>
<dbReference type="GO" id="GO:0006592">
    <property type="term" value="P:ornithine biosynthetic process"/>
    <property type="evidence" value="ECO:0007669"/>
    <property type="project" value="TreeGrafter"/>
</dbReference>
<dbReference type="Pfam" id="PF01960">
    <property type="entry name" value="ArgJ"/>
    <property type="match status" value="1"/>
</dbReference>
<dbReference type="GO" id="GO:0004358">
    <property type="term" value="F:L-glutamate N-acetyltransferase activity, acting on acetyl-L-ornithine as donor"/>
    <property type="evidence" value="ECO:0007669"/>
    <property type="project" value="UniProtKB-UniRule"/>
</dbReference>
<comment type="function">
    <text evidence="10">Catalyzes two activities which are involved in the cyclic version of arginine biosynthesis: the synthesis of N-acetylglutamate from glutamate and acetyl-CoA as the acetyl donor, and of ornithine by transacetylation between N(2)-acetylornithine and glutamate.</text>
</comment>
<dbReference type="FunFam" id="3.60.70.12:FF:000001">
    <property type="entry name" value="Arginine biosynthesis bifunctional protein ArgJ, chloroplastic"/>
    <property type="match status" value="1"/>
</dbReference>
<dbReference type="Proteomes" id="UP000095256">
    <property type="component" value="Unassembled WGS sequence"/>
</dbReference>
<keyword evidence="6 10" id="KW-0068">Autocatalytic cleavage</keyword>
<keyword evidence="5 10" id="KW-0808">Transferase</keyword>
<dbReference type="NCBIfam" id="NF003802">
    <property type="entry name" value="PRK05388.1"/>
    <property type="match status" value="1"/>
</dbReference>
<dbReference type="InterPro" id="IPR002813">
    <property type="entry name" value="Arg_biosynth_ArgJ"/>
</dbReference>
<feature type="binding site" evidence="10">
    <location>
        <position position="147"/>
    </location>
    <ligand>
        <name>substrate</name>
    </ligand>
</feature>
<dbReference type="NCBIfam" id="TIGR00120">
    <property type="entry name" value="ArgJ"/>
    <property type="match status" value="1"/>
</dbReference>
<comment type="pathway">
    <text evidence="10">Amino-acid biosynthesis; L-arginine biosynthesis; L-ornithine and N-acetyl-L-glutamate from L-glutamate and N(2)-acetyl-L-ornithine (cyclic): step 1/1.</text>
</comment>
<reference evidence="11 12" key="1">
    <citation type="submission" date="2016-09" db="EMBL/GenBank/DDBJ databases">
        <authorList>
            <person name="Capua I."/>
            <person name="De Benedictis P."/>
            <person name="Joannis T."/>
            <person name="Lombin L.H."/>
            <person name="Cattoli G."/>
        </authorList>
    </citation>
    <scope>NUCLEOTIDE SEQUENCE [LARGE SCALE GENOMIC DNA]</scope>
    <source>
        <strain evidence="11 12">LMG 25899</strain>
    </source>
</reference>
<keyword evidence="7 10" id="KW-0511">Multifunctional enzyme</keyword>
<dbReference type="AlphaFoldDB" id="A0A1E5KVR7"/>